<evidence type="ECO:0000313" key="3">
    <source>
        <dbReference type="Proteomes" id="UP000007033"/>
    </source>
</evidence>
<reference evidence="2 3" key="1">
    <citation type="journal article" date="2011" name="J. Bacteriol.">
        <title>Genome sequence of Lactobacillus amylovorus GRL1112.</title>
        <authorList>
            <person name="Kant R."/>
            <person name="Paulin L."/>
            <person name="Alatalo E."/>
            <person name="de Vos W.M."/>
            <person name="Palva A."/>
        </authorList>
    </citation>
    <scope>NUCLEOTIDE SEQUENCE [LARGE SCALE GENOMIC DNA]</scope>
    <source>
        <strain evidence="2 3">GRL 1112</strain>
    </source>
</reference>
<feature type="region of interest" description="Disordered" evidence="1">
    <location>
        <begin position="57"/>
        <end position="78"/>
    </location>
</feature>
<dbReference type="AlphaFoldDB" id="E4SKP4"/>
<proteinExistence type="predicted"/>
<evidence type="ECO:0000313" key="2">
    <source>
        <dbReference type="EMBL" id="ADQ59441.1"/>
    </source>
</evidence>
<gene>
    <name evidence="2" type="ordered locus">LA2_07610</name>
</gene>
<dbReference type="RefSeq" id="WP_013438224.1">
    <property type="nucleotide sequence ID" value="NC_014724.1"/>
</dbReference>
<name>E4SKP4_LACAR</name>
<dbReference type="KEGG" id="lam:LA2_07610"/>
<dbReference type="HOGENOM" id="CLU_2617432_0_0_9"/>
<organism evidence="2 3">
    <name type="scientific">Lactobacillus amylovorus (strain GRL 1112)</name>
    <dbReference type="NCBI Taxonomy" id="695560"/>
    <lineage>
        <taxon>Bacteria</taxon>
        <taxon>Bacillati</taxon>
        <taxon>Bacillota</taxon>
        <taxon>Bacilli</taxon>
        <taxon>Lactobacillales</taxon>
        <taxon>Lactobacillaceae</taxon>
        <taxon>Lactobacillus</taxon>
    </lineage>
</organism>
<evidence type="ECO:0000256" key="1">
    <source>
        <dbReference type="SAM" id="MobiDB-lite"/>
    </source>
</evidence>
<sequence length="78" mass="8694">MDQIKQGSNSRVEYTVAGNMGNMIAQLSLQVANLQTALQQKNKENDKLRAEAAELKHQIDNLRGRESNGKRPARSSNQ</sequence>
<accession>E4SKP4</accession>
<dbReference type="PATRIC" id="fig|695560.3.peg.1501"/>
<dbReference type="Proteomes" id="UP000007033">
    <property type="component" value="Chromosome"/>
</dbReference>
<dbReference type="EMBL" id="CP002338">
    <property type="protein sequence ID" value="ADQ59441.1"/>
    <property type="molecule type" value="Genomic_DNA"/>
</dbReference>
<protein>
    <submittedName>
        <fullName evidence="2">Uncharacterized protein</fullName>
    </submittedName>
</protein>
<dbReference type="Gene3D" id="1.20.5.1700">
    <property type="match status" value="1"/>
</dbReference>
<feature type="compositionally biased region" description="Basic and acidic residues" evidence="1">
    <location>
        <begin position="57"/>
        <end position="69"/>
    </location>
</feature>